<dbReference type="EMBL" id="MN079119">
    <property type="protein sequence ID" value="QEA05975.1"/>
    <property type="molecule type" value="Genomic_DNA"/>
</dbReference>
<reference evidence="8" key="1">
    <citation type="submission" date="2019-06" db="EMBL/GenBank/DDBJ databases">
        <authorList>
            <person name="Murdoch R.W."/>
            <person name="Fathepure B."/>
        </authorList>
    </citation>
    <scope>NUCLEOTIDE SEQUENCE</scope>
</reference>
<dbReference type="AlphaFoldDB" id="A0A5B8RGJ1"/>
<dbReference type="InterPro" id="IPR002052">
    <property type="entry name" value="DNA_methylase_N6_adenine_CS"/>
</dbReference>
<dbReference type="GO" id="GO:0032259">
    <property type="term" value="P:methylation"/>
    <property type="evidence" value="ECO:0007669"/>
    <property type="project" value="UniProtKB-KW"/>
</dbReference>
<name>A0A5B8RGJ1_9ZZZZ</name>
<dbReference type="InterPro" id="IPR054277">
    <property type="entry name" value="DUF7008"/>
</dbReference>
<gene>
    <name evidence="8" type="ORF">KBTEX_02304</name>
</gene>
<dbReference type="NCBIfam" id="NF033451">
    <property type="entry name" value="BREX_2_MTaseX"/>
    <property type="match status" value="1"/>
</dbReference>
<dbReference type="InterPro" id="IPR011639">
    <property type="entry name" value="MethylTrfase_TaqI-like_dom"/>
</dbReference>
<evidence type="ECO:0000256" key="1">
    <source>
        <dbReference type="ARBA" id="ARBA00011900"/>
    </source>
</evidence>
<feature type="domain" description="DUF7008" evidence="7">
    <location>
        <begin position="828"/>
        <end position="1226"/>
    </location>
</feature>
<evidence type="ECO:0000256" key="2">
    <source>
        <dbReference type="ARBA" id="ARBA00022603"/>
    </source>
</evidence>
<dbReference type="GO" id="GO:0003676">
    <property type="term" value="F:nucleic acid binding"/>
    <property type="evidence" value="ECO:0007669"/>
    <property type="project" value="InterPro"/>
</dbReference>
<evidence type="ECO:0000256" key="5">
    <source>
        <dbReference type="ARBA" id="ARBA00047942"/>
    </source>
</evidence>
<dbReference type="GO" id="GO:0009007">
    <property type="term" value="F:site-specific DNA-methyltransferase (adenine-specific) activity"/>
    <property type="evidence" value="ECO:0007669"/>
    <property type="project" value="UniProtKB-EC"/>
</dbReference>
<dbReference type="EC" id="2.1.1.72" evidence="1"/>
<dbReference type="Gene3D" id="3.40.50.150">
    <property type="entry name" value="Vaccinia Virus protein VP39"/>
    <property type="match status" value="1"/>
</dbReference>
<dbReference type="Pfam" id="PF07669">
    <property type="entry name" value="Eco57I"/>
    <property type="match status" value="1"/>
</dbReference>
<dbReference type="SUPFAM" id="SSF53335">
    <property type="entry name" value="S-adenosyl-L-methionine-dependent methyltransferases"/>
    <property type="match status" value="1"/>
</dbReference>
<feature type="domain" description="Type II methyltransferase M.TaqI-like" evidence="6">
    <location>
        <begin position="274"/>
        <end position="455"/>
    </location>
</feature>
<dbReference type="InterPro" id="IPR050953">
    <property type="entry name" value="N4_N6_ade-DNA_methylase"/>
</dbReference>
<keyword evidence="2" id="KW-0489">Methyltransferase</keyword>
<evidence type="ECO:0000313" key="8">
    <source>
        <dbReference type="EMBL" id="QEA05975.1"/>
    </source>
</evidence>
<accession>A0A5B8RGJ1</accession>
<dbReference type="InterPro" id="IPR029063">
    <property type="entry name" value="SAM-dependent_MTases_sf"/>
</dbReference>
<keyword evidence="3" id="KW-0808">Transferase</keyword>
<dbReference type="PROSITE" id="PS00092">
    <property type="entry name" value="N6_MTASE"/>
    <property type="match status" value="1"/>
</dbReference>
<keyword evidence="4" id="KW-0949">S-adenosyl-L-methionine</keyword>
<evidence type="ECO:0000256" key="3">
    <source>
        <dbReference type="ARBA" id="ARBA00022679"/>
    </source>
</evidence>
<proteinExistence type="predicted"/>
<comment type="catalytic activity">
    <reaction evidence="5">
        <text>a 2'-deoxyadenosine in DNA + S-adenosyl-L-methionine = an N(6)-methyl-2'-deoxyadenosine in DNA + S-adenosyl-L-homocysteine + H(+)</text>
        <dbReference type="Rhea" id="RHEA:15197"/>
        <dbReference type="Rhea" id="RHEA-COMP:12418"/>
        <dbReference type="Rhea" id="RHEA-COMP:12419"/>
        <dbReference type="ChEBI" id="CHEBI:15378"/>
        <dbReference type="ChEBI" id="CHEBI:57856"/>
        <dbReference type="ChEBI" id="CHEBI:59789"/>
        <dbReference type="ChEBI" id="CHEBI:90615"/>
        <dbReference type="ChEBI" id="CHEBI:90616"/>
        <dbReference type="EC" id="2.1.1.72"/>
    </reaction>
</comment>
<evidence type="ECO:0000256" key="4">
    <source>
        <dbReference type="ARBA" id="ARBA00022691"/>
    </source>
</evidence>
<organism evidence="8">
    <name type="scientific">uncultured organism</name>
    <dbReference type="NCBI Taxonomy" id="155900"/>
    <lineage>
        <taxon>unclassified sequences</taxon>
        <taxon>environmental samples</taxon>
    </lineage>
</organism>
<dbReference type="PANTHER" id="PTHR33841:SF1">
    <property type="entry name" value="DNA METHYLTRANSFERASE A"/>
    <property type="match status" value="1"/>
</dbReference>
<evidence type="ECO:0000259" key="7">
    <source>
        <dbReference type="Pfam" id="PF22654"/>
    </source>
</evidence>
<dbReference type="GO" id="GO:0006304">
    <property type="term" value="P:DNA modification"/>
    <property type="evidence" value="ECO:0007669"/>
    <property type="project" value="InterPro"/>
</dbReference>
<evidence type="ECO:0000259" key="6">
    <source>
        <dbReference type="Pfam" id="PF07669"/>
    </source>
</evidence>
<protein>
    <recommendedName>
        <fullName evidence="1">site-specific DNA-methyltransferase (adenine-specific)</fullName>
        <ecNumber evidence="1">2.1.1.72</ecNumber>
    </recommendedName>
</protein>
<dbReference type="Pfam" id="PF22654">
    <property type="entry name" value="DUF7008"/>
    <property type="match status" value="1"/>
</dbReference>
<dbReference type="PANTHER" id="PTHR33841">
    <property type="entry name" value="DNA METHYLTRANSFERASE YEEA-RELATED"/>
    <property type="match status" value="1"/>
</dbReference>
<dbReference type="PRINTS" id="PR00507">
    <property type="entry name" value="N12N6MTFRASE"/>
</dbReference>
<sequence>MGVELNALRRDLQQQVANLTDDLRERSEAVASMRDRLQAEYREARDSGRTAATYQDWREDNLTQSAVAWVLAGVFVRFLEDNQLLAEAFITGPGERARQARERRDGYFREHPTDTDRDYFLNVFETVGELPAMRELFDREHNPLWQLTPSGDAARGLWEFWRRVVPETGELVHDFTDPDWDTRFLGDLYEQLSERARKQFALLQTPEFVEEFILDRTLDPAIEDFGLEAVRLIDPTCGSGHFLIGAFHRLLQRWHRQAPAMTPRERIQKALRAVAGVDINPFAVSIARFRLLIAALQAEGIGKVKEAPAYQFELAAGDSLLHGLPLNELALDHAGSMRRHPSFGQAYRSEDIEALNRILGSHYHAVVGNPPYITVKDKAQNALYRRFYGEVCHRQYALTVPFTQRFFSLALPGGDRQPAGHTGMIIADSFMKREFGKKLVEQFLPRVNLTHVIHTAGAYIPGHGTPTVILFGSNRAPTAPTVRTVMGIRGEPGTPSDPARGQVWSAILDQVDQPGSESDFVSVADLERPTFAAHPWSLGGGSITAVKEHVEGSAQSTMQEWATSIGFVCITKSDEVFVQEPDVFRRQGVPMNLVRTFGIGEDIRDWAFYEVWSALFPYTPSVEVIEPQAIEGAFPFMWPYRTTLFDRKVFGGKTYRDVGKAWYEYGQIPADRFQIPRSITFAFVATHNHFVLDRGGKVFNRSAPVIKLPAEASEDDHLALLGLLNSSVACFWMKQVFHSKGAGGGSRVAAGYSAMGDENWESHYEFTGTGLKQFPVTETKPLDLARQLDDLATRRQAVLPDALRDRLPLSRDELDAYRAQAEDLLGRMIALQEEVDWRCYRLYGVLDRDFEYCDAAGRPQSPPALRLGERAFEIAMARRMAAGKLETSWFRRHGSTPITELPTDWPEDYRALVEARIEHIQSDRYIGLLEQPEHKRRWNLDSWAETEEAALRRWLLDRLEAGRYWGEPALQTTNDLADRAVLDVDFMAVAELYVGRSGVDVKKLVAELVADEAVPLLSVLRYKAAGQRKRQDWEATWALQRREDAIDAEVAAELTQGDDESDADFAQRLKRAQDERKRTELGTIPVPPKYNKGDFLDGTYWRLRGALDVPKERFVSLPHCSPDGDNSLLVGWAGWDSLQRMQAVAACYTDRRQQAGWPAERLVPFLAAMDELLPWVQQWHSTPDPEFGRMDEFFETYLTGQLQELGLTRDAIRQWQPPQTRRRGRKAQS</sequence>